<organism evidence="4 5">
    <name type="scientific">Aerococcus urinae</name>
    <dbReference type="NCBI Taxonomy" id="1376"/>
    <lineage>
        <taxon>Bacteria</taxon>
        <taxon>Bacillati</taxon>
        <taxon>Bacillota</taxon>
        <taxon>Bacilli</taxon>
        <taxon>Lactobacillales</taxon>
        <taxon>Aerococcaceae</taxon>
        <taxon>Aerococcus</taxon>
    </lineage>
</organism>
<dbReference type="PANTHER" id="PTHR43333">
    <property type="entry name" value="2-HACID_DH_C DOMAIN-CONTAINING PROTEIN"/>
    <property type="match status" value="1"/>
</dbReference>
<keyword evidence="1" id="KW-0560">Oxidoreductase</keyword>
<gene>
    <name evidence="4" type="ORF">DBT54_04715</name>
</gene>
<dbReference type="EMBL" id="QMHM01000006">
    <property type="protein sequence ID" value="RAV79987.1"/>
    <property type="molecule type" value="Genomic_DNA"/>
</dbReference>
<dbReference type="PANTHER" id="PTHR43333:SF1">
    <property type="entry name" value="D-ISOMER SPECIFIC 2-HYDROXYACID DEHYDROGENASE NAD-BINDING DOMAIN-CONTAINING PROTEIN"/>
    <property type="match status" value="1"/>
</dbReference>
<dbReference type="SUPFAM" id="SSF51735">
    <property type="entry name" value="NAD(P)-binding Rossmann-fold domains"/>
    <property type="match status" value="1"/>
</dbReference>
<dbReference type="InterPro" id="IPR036291">
    <property type="entry name" value="NAD(P)-bd_dom_sf"/>
</dbReference>
<evidence type="ECO:0000256" key="1">
    <source>
        <dbReference type="ARBA" id="ARBA00023002"/>
    </source>
</evidence>
<evidence type="ECO:0000259" key="3">
    <source>
        <dbReference type="Pfam" id="PF02826"/>
    </source>
</evidence>
<proteinExistence type="predicted"/>
<name>A0A178HBC8_9LACT</name>
<dbReference type="Proteomes" id="UP000251923">
    <property type="component" value="Unassembled WGS sequence"/>
</dbReference>
<sequence>MPKPILYLAAKYKDQAREQLAELSDRYQIKDKNQLQASDYAQIEIFFGSDLDTLAAIYQEKDRRLAWLQLDTAGADYLPQEVMADPRVTVTTVSGIHAPSIAESIYGYLLGGFHQLFIYHDQQEENNWHRYEHVKNLAGKKALLYGTGHLASEIARIGQAFGLSCYGVNTSGRPVEHFQNTYTQSSVTERLGEMDIIINTLPATAETENIFNQHFFKQMKTNSYFINVGRGNAVVEADLQAALEEEKIAGAYLDVFQEEPLEEDNPLWQTKNLLITPHASGRVEHFRDDIFKIFYQNYQDYLSGNYPNVNRLDKKKGY</sequence>
<dbReference type="SUPFAM" id="SSF52283">
    <property type="entry name" value="Formate/glycerate dehydrogenase catalytic domain-like"/>
    <property type="match status" value="1"/>
</dbReference>
<dbReference type="AlphaFoldDB" id="A0A178HBC8"/>
<dbReference type="GeneID" id="86970866"/>
<dbReference type="RefSeq" id="WP_064293610.1">
    <property type="nucleotide sequence ID" value="NZ_JASODG010000003.1"/>
</dbReference>
<protein>
    <recommendedName>
        <fullName evidence="3">D-isomer specific 2-hydroxyacid dehydrogenase NAD-binding domain-containing protein</fullName>
    </recommendedName>
</protein>
<reference evidence="4 5" key="1">
    <citation type="submission" date="2018-04" db="EMBL/GenBank/DDBJ databases">
        <title>Aerococcus urinae genomes.</title>
        <authorList>
            <person name="Hilt E."/>
            <person name="Gilbert N.M."/>
            <person name="Thomas-White K."/>
            <person name="Putonti C."/>
            <person name="Lewis A.L."/>
            <person name="Visck K.L."/>
            <person name="Wolfe A.J."/>
        </authorList>
    </citation>
    <scope>NUCLEOTIDE SEQUENCE [LARGE SCALE GENOMIC DNA]</scope>
    <source>
        <strain evidence="4 5">UMB7480</strain>
    </source>
</reference>
<dbReference type="InterPro" id="IPR006140">
    <property type="entry name" value="D-isomer_DH_NAD-bd"/>
</dbReference>
<feature type="domain" description="D-isomer specific 2-hydroxyacid dehydrogenase NAD-binding" evidence="3">
    <location>
        <begin position="108"/>
        <end position="279"/>
    </location>
</feature>
<evidence type="ECO:0000313" key="5">
    <source>
        <dbReference type="Proteomes" id="UP000251923"/>
    </source>
</evidence>
<accession>A0A178HBC8</accession>
<dbReference type="Gene3D" id="3.40.50.720">
    <property type="entry name" value="NAD(P)-binding Rossmann-like Domain"/>
    <property type="match status" value="2"/>
</dbReference>
<comment type="caution">
    <text evidence="4">The sequence shown here is derived from an EMBL/GenBank/DDBJ whole genome shotgun (WGS) entry which is preliminary data.</text>
</comment>
<keyword evidence="2" id="KW-0520">NAD</keyword>
<dbReference type="GO" id="GO:0051287">
    <property type="term" value="F:NAD binding"/>
    <property type="evidence" value="ECO:0007669"/>
    <property type="project" value="InterPro"/>
</dbReference>
<dbReference type="Pfam" id="PF02826">
    <property type="entry name" value="2-Hacid_dh_C"/>
    <property type="match status" value="1"/>
</dbReference>
<evidence type="ECO:0000313" key="4">
    <source>
        <dbReference type="EMBL" id="RAV79987.1"/>
    </source>
</evidence>
<dbReference type="GO" id="GO:0016491">
    <property type="term" value="F:oxidoreductase activity"/>
    <property type="evidence" value="ECO:0007669"/>
    <property type="project" value="UniProtKB-KW"/>
</dbReference>
<evidence type="ECO:0000256" key="2">
    <source>
        <dbReference type="ARBA" id="ARBA00023027"/>
    </source>
</evidence>